<evidence type="ECO:0000256" key="4">
    <source>
        <dbReference type="SAM" id="MobiDB-lite"/>
    </source>
</evidence>
<evidence type="ECO:0000256" key="3">
    <source>
        <dbReference type="HAMAP-Rule" id="MF_01058"/>
    </source>
</evidence>
<dbReference type="NCBIfam" id="NF003560">
    <property type="entry name" value="PRK05244.1-1"/>
    <property type="match status" value="1"/>
</dbReference>
<protein>
    <recommendedName>
        <fullName evidence="3">Der GTPase-activating protein YihI</fullName>
    </recommendedName>
</protein>
<feature type="compositionally biased region" description="Polar residues" evidence="4">
    <location>
        <begin position="42"/>
        <end position="57"/>
    </location>
</feature>
<comment type="similarity">
    <text evidence="3">Belongs to the YihI family.</text>
</comment>
<feature type="region of interest" description="Disordered" evidence="4">
    <location>
        <begin position="1"/>
        <end position="111"/>
    </location>
</feature>
<keyword evidence="6" id="KW-1185">Reference proteome</keyword>
<reference evidence="6" key="1">
    <citation type="journal article" date="2019" name="Int. J. Syst. Evol. Microbiol.">
        <title>The Global Catalogue of Microorganisms (GCM) 10K type strain sequencing project: providing services to taxonomists for standard genome sequencing and annotation.</title>
        <authorList>
            <consortium name="The Broad Institute Genomics Platform"/>
            <consortium name="The Broad Institute Genome Sequencing Center for Infectious Disease"/>
            <person name="Wu L."/>
            <person name="Ma J."/>
        </authorList>
    </citation>
    <scope>NUCLEOTIDE SEQUENCE [LARGE SCALE GENOMIC DNA]</scope>
    <source>
        <strain evidence="6">CCUG 60525</strain>
    </source>
</reference>
<dbReference type="Proteomes" id="UP001597048">
    <property type="component" value="Unassembled WGS sequence"/>
</dbReference>
<dbReference type="HAMAP" id="MF_01058">
    <property type="entry name" value="GAP_YihI"/>
    <property type="match status" value="1"/>
</dbReference>
<organism evidence="5 6">
    <name type="scientific">Oceanisphaera ostreae</name>
    <dbReference type="NCBI Taxonomy" id="914151"/>
    <lineage>
        <taxon>Bacteria</taxon>
        <taxon>Pseudomonadati</taxon>
        <taxon>Pseudomonadota</taxon>
        <taxon>Gammaproteobacteria</taxon>
        <taxon>Aeromonadales</taxon>
        <taxon>Aeromonadaceae</taxon>
        <taxon>Oceanisphaera</taxon>
    </lineage>
</organism>
<keyword evidence="1 3" id="KW-0343">GTPase activation</keyword>
<comment type="subunit">
    <text evidence="3">Interacts with Der.</text>
</comment>
<sequence length="199" mass="22122">MTRMKKARSPGQIGSRKEGQETAEQSKNRKRKAKRHGLAAGSRQNVAELNPKNTGSKAAQDPRLGSKKPISLLPESAKPKADKSSKPAKKQQPEKAIAEDVFAEQAPNASTLSVEQELEQLENDERLNTLLDKVDAGEKLNKSDASWLDKTLARHQQILEELGLLEDDDEESTEGGDLWSRFMDTELDPAQYEDKEDKS</sequence>
<proteinExistence type="inferred from homology"/>
<evidence type="ECO:0000256" key="1">
    <source>
        <dbReference type="ARBA" id="ARBA00022468"/>
    </source>
</evidence>
<feature type="compositionally biased region" description="Basic and acidic residues" evidence="4">
    <location>
        <begin position="77"/>
        <end position="98"/>
    </location>
</feature>
<evidence type="ECO:0000313" key="6">
    <source>
        <dbReference type="Proteomes" id="UP001597048"/>
    </source>
</evidence>
<dbReference type="RefSeq" id="WP_379558526.1">
    <property type="nucleotide sequence ID" value="NZ_JBHTJS010000036.1"/>
</dbReference>
<evidence type="ECO:0000256" key="2">
    <source>
        <dbReference type="ARBA" id="ARBA00022517"/>
    </source>
</evidence>
<evidence type="ECO:0000313" key="5">
    <source>
        <dbReference type="EMBL" id="MFD1008548.1"/>
    </source>
</evidence>
<feature type="compositionally biased region" description="Basic and acidic residues" evidence="4">
    <location>
        <begin position="15"/>
        <end position="27"/>
    </location>
</feature>
<comment type="caution">
    <text evidence="5">The sequence shown here is derived from an EMBL/GenBank/DDBJ whole genome shotgun (WGS) entry which is preliminary data.</text>
</comment>
<keyword evidence="2 3" id="KW-0690">Ribosome biogenesis</keyword>
<feature type="compositionally biased region" description="Acidic residues" evidence="4">
    <location>
        <begin position="164"/>
        <end position="174"/>
    </location>
</feature>
<gene>
    <name evidence="3 5" type="primary">yihI</name>
    <name evidence="5" type="ORF">ACFQ1C_10325</name>
</gene>
<dbReference type="Pfam" id="PF04220">
    <property type="entry name" value="YihI"/>
    <property type="match status" value="1"/>
</dbReference>
<comment type="function">
    <text evidence="3">A GTPase-activating protein (GAP) that modifies Der/EngA GTPase function. May play a role in ribosome biogenesis.</text>
</comment>
<feature type="compositionally biased region" description="Basic residues" evidence="4">
    <location>
        <begin position="28"/>
        <end position="37"/>
    </location>
</feature>
<dbReference type="InterPro" id="IPR007336">
    <property type="entry name" value="YihI"/>
</dbReference>
<accession>A0ABW3KHS6</accession>
<name>A0ABW3KHS6_9GAMM</name>
<feature type="region of interest" description="Disordered" evidence="4">
    <location>
        <begin position="164"/>
        <end position="199"/>
    </location>
</feature>
<dbReference type="EMBL" id="JBHTJS010000036">
    <property type="protein sequence ID" value="MFD1008548.1"/>
    <property type="molecule type" value="Genomic_DNA"/>
</dbReference>